<dbReference type="InterPro" id="IPR009724">
    <property type="entry name" value="TMEM70"/>
</dbReference>
<reference evidence="4" key="2">
    <citation type="journal article" date="2017" name="Sci. Adv.">
        <title>A tail of two voltages: Proteomic comparison of the three electric organs of the electric eel.</title>
        <authorList>
            <person name="Traeger L.L."/>
            <person name="Sabat G."/>
            <person name="Barrett-Wilt G.A."/>
            <person name="Wells G.B."/>
            <person name="Sussman M.R."/>
        </authorList>
    </citation>
    <scope>NUCLEOTIDE SEQUENCE [LARGE SCALE GENOMIC DNA]</scope>
</reference>
<evidence type="ECO:0000313" key="4">
    <source>
        <dbReference type="Proteomes" id="UP000314983"/>
    </source>
</evidence>
<dbReference type="STRING" id="8005.ENSEEEP00000050879"/>
<reference evidence="3" key="3">
    <citation type="submission" date="2020-05" db="EMBL/GenBank/DDBJ databases">
        <title>Electrophorus electricus (electric eel) genome, fEleEle1, primary haplotype.</title>
        <authorList>
            <person name="Myers G."/>
            <person name="Meyer A."/>
            <person name="Fedrigo O."/>
            <person name="Formenti G."/>
            <person name="Rhie A."/>
            <person name="Tracey A."/>
            <person name="Sims Y."/>
            <person name="Jarvis E.D."/>
        </authorList>
    </citation>
    <scope>NUCLEOTIDE SEQUENCE [LARGE SCALE GENOMIC DNA]</scope>
</reference>
<dbReference type="PANTHER" id="PTHR13281">
    <property type="entry name" value="TRANSMEMBRANE PROTEIN 70, MITOCHONDRIAL"/>
    <property type="match status" value="1"/>
</dbReference>
<dbReference type="GO" id="GO:0031966">
    <property type="term" value="C:mitochondrial membrane"/>
    <property type="evidence" value="ECO:0007669"/>
    <property type="project" value="TreeGrafter"/>
</dbReference>
<evidence type="ECO:0008006" key="5">
    <source>
        <dbReference type="Google" id="ProtNLM"/>
    </source>
</evidence>
<dbReference type="Ensembl" id="ENSEEET00000051433.2">
    <property type="protein sequence ID" value="ENSEEEP00000050879.2"/>
    <property type="gene ID" value="ENSEEEG00000023900.2"/>
</dbReference>
<name>A0A4W4HQL4_ELEEL</name>
<keyword evidence="4" id="KW-1185">Reference proteome</keyword>
<reference evidence="3" key="5">
    <citation type="submission" date="2025-09" db="UniProtKB">
        <authorList>
            <consortium name="Ensembl"/>
        </authorList>
    </citation>
    <scope>IDENTIFICATION</scope>
</reference>
<gene>
    <name evidence="3" type="primary">TMEM70</name>
</gene>
<dbReference type="RefSeq" id="XP_026866857.2">
    <property type="nucleotide sequence ID" value="XM_027011056.2"/>
</dbReference>
<keyword evidence="2" id="KW-0812">Transmembrane</keyword>
<organism evidence="3 4">
    <name type="scientific">Electrophorus electricus</name>
    <name type="common">Electric eel</name>
    <name type="synonym">Gymnotus electricus</name>
    <dbReference type="NCBI Taxonomy" id="8005"/>
    <lineage>
        <taxon>Eukaryota</taxon>
        <taxon>Metazoa</taxon>
        <taxon>Chordata</taxon>
        <taxon>Craniata</taxon>
        <taxon>Vertebrata</taxon>
        <taxon>Euteleostomi</taxon>
        <taxon>Actinopterygii</taxon>
        <taxon>Neopterygii</taxon>
        <taxon>Teleostei</taxon>
        <taxon>Ostariophysi</taxon>
        <taxon>Gymnotiformes</taxon>
        <taxon>Gymnotoidei</taxon>
        <taxon>Gymnotidae</taxon>
        <taxon>Electrophorus</taxon>
    </lineage>
</organism>
<feature type="transmembrane region" description="Helical" evidence="2">
    <location>
        <begin position="109"/>
        <end position="127"/>
    </location>
</feature>
<comment type="similarity">
    <text evidence="1">Belongs to the TMEM70 family.</text>
</comment>
<dbReference type="OMA" id="TTFYVKR"/>
<dbReference type="GeneTree" id="ENSGT00390000018710"/>
<dbReference type="InterPro" id="IPR045325">
    <property type="entry name" value="TMEM70/TMEM186/TMEM223"/>
</dbReference>
<dbReference type="GeneID" id="113578061"/>
<protein>
    <recommendedName>
        <fullName evidence="5">Transmembrane protein 70</fullName>
    </recommendedName>
</protein>
<feature type="transmembrane region" description="Helical" evidence="2">
    <location>
        <begin position="133"/>
        <end position="157"/>
    </location>
</feature>
<sequence length="253" mass="28964">MRLFENVSIMYQIRVLSGLQYSSRNVLRGSVHLSTNTHKQCKDFDTYAATLTRKVNLHYPLQRALLKAETNKVHSYVYGRCYSSQSASPEEGVLIYTGSLGKAVLGVKFFSYSTTVFSVCVMPYVLMKTGIGISSLVLKVAFCGLLGFFTFLTPVLLHLITKGYVVRLYYNKQTDVYTAVTYNVLLVEKKTVFHQSDVRIPDMSRLFTSFYVKKQSMLVNPMHFDLPHDYNHLMGYDKPFSFDMEEVNKPDKN</sequence>
<proteinExistence type="inferred from homology"/>
<dbReference type="Proteomes" id="UP000314983">
    <property type="component" value="Chromosome 7"/>
</dbReference>
<keyword evidence="2" id="KW-1133">Transmembrane helix</keyword>
<evidence type="ECO:0000256" key="1">
    <source>
        <dbReference type="ARBA" id="ARBA00005280"/>
    </source>
</evidence>
<evidence type="ECO:0000313" key="3">
    <source>
        <dbReference type="Ensembl" id="ENSEEEP00000050879.2"/>
    </source>
</evidence>
<dbReference type="GO" id="GO:0033615">
    <property type="term" value="P:mitochondrial proton-transporting ATP synthase complex assembly"/>
    <property type="evidence" value="ECO:0007669"/>
    <property type="project" value="TreeGrafter"/>
</dbReference>
<reference evidence="3" key="4">
    <citation type="submission" date="2025-08" db="UniProtKB">
        <authorList>
            <consortium name="Ensembl"/>
        </authorList>
    </citation>
    <scope>IDENTIFICATION</scope>
</reference>
<dbReference type="AlphaFoldDB" id="A0A4W4HQL4"/>
<dbReference type="PANTHER" id="PTHR13281:SF0">
    <property type="entry name" value="TRANSMEMBRANE PROTEIN 70, MITOCHONDRIAL"/>
    <property type="match status" value="1"/>
</dbReference>
<keyword evidence="2" id="KW-0472">Membrane</keyword>
<reference evidence="4" key="1">
    <citation type="journal article" date="2014" name="Science">
        <title>Nonhuman genetics. Genomic basis for the convergent evolution of electric organs.</title>
        <authorList>
            <person name="Gallant J.R."/>
            <person name="Traeger L.L."/>
            <person name="Volkening J.D."/>
            <person name="Moffett H."/>
            <person name="Chen P.H."/>
            <person name="Novina C.D."/>
            <person name="Phillips G.N.Jr."/>
            <person name="Anand R."/>
            <person name="Wells G.B."/>
            <person name="Pinch M."/>
            <person name="Guth R."/>
            <person name="Unguez G.A."/>
            <person name="Albert J.S."/>
            <person name="Zakon H.H."/>
            <person name="Samanta M.P."/>
            <person name="Sussman M.R."/>
        </authorList>
    </citation>
    <scope>NUCLEOTIDE SEQUENCE [LARGE SCALE GENOMIC DNA]</scope>
</reference>
<accession>A0A4W4HQL4</accession>
<dbReference type="Pfam" id="PF06979">
    <property type="entry name" value="TMEM70"/>
    <property type="match status" value="1"/>
</dbReference>
<evidence type="ECO:0000256" key="2">
    <source>
        <dbReference type="SAM" id="Phobius"/>
    </source>
</evidence>